<feature type="transmembrane region" description="Helical" evidence="2">
    <location>
        <begin position="131"/>
        <end position="149"/>
    </location>
</feature>
<sequence length="670" mass="70708">MRWSRRLRTAFTVLAISFIVTAQVAMAADPHTGPTNPTGFGDLLPTPDLTHGDSRTLFESYSPMLYTLEFDKGITDSFNMIFNGYALIVMMYVTAITRAAISVGWWLFSFTDVTSLTTATSATVGATGTQLAGWLLPSALAFGAVAAYTQRKTSGSALGQLLWVFVAGLLSISFALAPGTWIRGVDGARQLGAGAVMTASSDAMGSTMQTPVPWPEPGFTGTPKDTLLRKSADASWRGFVVTPWCIAEFGSIDACERYGKGLLDVGTDPDARSKYVNDVVTPAEGGGDAPTVKWLKGDNPFGRVSVVMIAAIAATLFAFLNIALAFTALMAFIGCLLLLVVGVFFACLWIIPGRPRQWGLNWFEALIGLVLQSFLAMLIFGTALTLLTAVFSLSASLGWLPVTGLAICVLIVGVRVRRLLDSLTTMMRPGTGSIMLGNLARRGATGAIQRLTSAISNRGVTSPTPSERNRERSTQPGSGTQRVSTVRVFRQAPAIGTVGRSAVSGGSGSPYELTTGAERRRTDTVGAAGASGPGGAGLATSEAASVGGGGSGRKASALSLSRMRTQTHGEGRRTISVGTGTAAAGPSAAKAPRPAPSDAQRPARHSKRIQAAPVSEPRYEPRSYVQSASLRDGPPKGTSRRRPTSAKQRRFREYSQFTKDGVTVHVPKRR</sequence>
<gene>
    <name evidence="4" type="ORF">GCM10022235_28010</name>
</gene>
<dbReference type="RefSeq" id="WP_344840782.1">
    <property type="nucleotide sequence ID" value="NZ_BAABAA010000003.1"/>
</dbReference>
<feature type="compositionally biased region" description="Polar residues" evidence="1">
    <location>
        <begin position="454"/>
        <end position="466"/>
    </location>
</feature>
<evidence type="ECO:0000256" key="2">
    <source>
        <dbReference type="SAM" id="Phobius"/>
    </source>
</evidence>
<evidence type="ECO:0000256" key="1">
    <source>
        <dbReference type="SAM" id="MobiDB-lite"/>
    </source>
</evidence>
<protein>
    <recommendedName>
        <fullName evidence="6">TrbL/VirB6 plasmid conjugal transfer protein</fullName>
    </recommendedName>
</protein>
<name>A0ABP6WXL9_9ACTN</name>
<feature type="transmembrane region" description="Helical" evidence="2">
    <location>
        <begin position="161"/>
        <end position="182"/>
    </location>
</feature>
<feature type="transmembrane region" description="Helical" evidence="2">
    <location>
        <begin position="85"/>
        <end position="110"/>
    </location>
</feature>
<keyword evidence="2" id="KW-0812">Transmembrane</keyword>
<accession>A0ABP6WXL9</accession>
<feature type="region of interest" description="Disordered" evidence="1">
    <location>
        <begin position="454"/>
        <end position="485"/>
    </location>
</feature>
<keyword evidence="2" id="KW-0472">Membrane</keyword>
<feature type="transmembrane region" description="Helical" evidence="2">
    <location>
        <begin position="397"/>
        <end position="416"/>
    </location>
</feature>
<dbReference type="Proteomes" id="UP001501222">
    <property type="component" value="Unassembled WGS sequence"/>
</dbReference>
<reference evidence="5" key="1">
    <citation type="journal article" date="2019" name="Int. J. Syst. Evol. Microbiol.">
        <title>The Global Catalogue of Microorganisms (GCM) 10K type strain sequencing project: providing services to taxonomists for standard genome sequencing and annotation.</title>
        <authorList>
            <consortium name="The Broad Institute Genomics Platform"/>
            <consortium name="The Broad Institute Genome Sequencing Center for Infectious Disease"/>
            <person name="Wu L."/>
            <person name="Ma J."/>
        </authorList>
    </citation>
    <scope>NUCLEOTIDE SEQUENCE [LARGE SCALE GENOMIC DNA]</scope>
    <source>
        <strain evidence="5">JCM 16928</strain>
    </source>
</reference>
<comment type="caution">
    <text evidence="4">The sequence shown here is derived from an EMBL/GenBank/DDBJ whole genome shotgun (WGS) entry which is preliminary data.</text>
</comment>
<keyword evidence="3" id="KW-0732">Signal</keyword>
<feature type="region of interest" description="Disordered" evidence="1">
    <location>
        <begin position="498"/>
        <end position="670"/>
    </location>
</feature>
<feature type="compositionally biased region" description="Low complexity" evidence="1">
    <location>
        <begin position="582"/>
        <end position="599"/>
    </location>
</feature>
<feature type="signal peptide" evidence="3">
    <location>
        <begin position="1"/>
        <end position="27"/>
    </location>
</feature>
<proteinExistence type="predicted"/>
<feature type="transmembrane region" description="Helical" evidence="2">
    <location>
        <begin position="363"/>
        <end position="391"/>
    </location>
</feature>
<keyword evidence="5" id="KW-1185">Reference proteome</keyword>
<feature type="compositionally biased region" description="Basic residues" evidence="1">
    <location>
        <begin position="638"/>
        <end position="650"/>
    </location>
</feature>
<organism evidence="4 5">
    <name type="scientific">Kribbella ginsengisoli</name>
    <dbReference type="NCBI Taxonomy" id="363865"/>
    <lineage>
        <taxon>Bacteria</taxon>
        <taxon>Bacillati</taxon>
        <taxon>Actinomycetota</taxon>
        <taxon>Actinomycetes</taxon>
        <taxon>Propionibacteriales</taxon>
        <taxon>Kribbellaceae</taxon>
        <taxon>Kribbella</taxon>
    </lineage>
</organism>
<feature type="chain" id="PRO_5045039435" description="TrbL/VirB6 plasmid conjugal transfer protein" evidence="3">
    <location>
        <begin position="28"/>
        <end position="670"/>
    </location>
</feature>
<dbReference type="EMBL" id="BAABAA010000003">
    <property type="protein sequence ID" value="GAA3558302.1"/>
    <property type="molecule type" value="Genomic_DNA"/>
</dbReference>
<evidence type="ECO:0000256" key="3">
    <source>
        <dbReference type="SAM" id="SignalP"/>
    </source>
</evidence>
<feature type="transmembrane region" description="Helical" evidence="2">
    <location>
        <begin position="330"/>
        <end position="351"/>
    </location>
</feature>
<keyword evidence="2" id="KW-1133">Transmembrane helix</keyword>
<feature type="compositionally biased region" description="Polar residues" evidence="1">
    <location>
        <begin position="474"/>
        <end position="484"/>
    </location>
</feature>
<evidence type="ECO:0000313" key="5">
    <source>
        <dbReference type="Proteomes" id="UP001501222"/>
    </source>
</evidence>
<evidence type="ECO:0008006" key="6">
    <source>
        <dbReference type="Google" id="ProtNLM"/>
    </source>
</evidence>
<evidence type="ECO:0000313" key="4">
    <source>
        <dbReference type="EMBL" id="GAA3558302.1"/>
    </source>
</evidence>
<feature type="transmembrane region" description="Helical" evidence="2">
    <location>
        <begin position="304"/>
        <end position="324"/>
    </location>
</feature>